<dbReference type="OrthoDB" id="21474at2759"/>
<feature type="compositionally biased region" description="Basic and acidic residues" evidence="1">
    <location>
        <begin position="360"/>
        <end position="373"/>
    </location>
</feature>
<evidence type="ECO:0000313" key="4">
    <source>
        <dbReference type="Proteomes" id="UP000799778"/>
    </source>
</evidence>
<proteinExistence type="predicted"/>
<feature type="domain" description="Zinc finger C2H2 LYAR-type" evidence="2">
    <location>
        <begin position="1"/>
        <end position="22"/>
    </location>
</feature>
<reference evidence="3" key="1">
    <citation type="journal article" date="2020" name="Stud. Mycol.">
        <title>101 Dothideomycetes genomes: a test case for predicting lifestyles and emergence of pathogens.</title>
        <authorList>
            <person name="Haridas S."/>
            <person name="Albert R."/>
            <person name="Binder M."/>
            <person name="Bloem J."/>
            <person name="Labutti K."/>
            <person name="Salamov A."/>
            <person name="Andreopoulos B."/>
            <person name="Baker S."/>
            <person name="Barry K."/>
            <person name="Bills G."/>
            <person name="Bluhm B."/>
            <person name="Cannon C."/>
            <person name="Castanera R."/>
            <person name="Culley D."/>
            <person name="Daum C."/>
            <person name="Ezra D."/>
            <person name="Gonzalez J."/>
            <person name="Henrissat B."/>
            <person name="Kuo A."/>
            <person name="Liang C."/>
            <person name="Lipzen A."/>
            <person name="Lutzoni F."/>
            <person name="Magnuson J."/>
            <person name="Mondo S."/>
            <person name="Nolan M."/>
            <person name="Ohm R."/>
            <person name="Pangilinan J."/>
            <person name="Park H.-J."/>
            <person name="Ramirez L."/>
            <person name="Alfaro M."/>
            <person name="Sun H."/>
            <person name="Tritt A."/>
            <person name="Yoshinaga Y."/>
            <person name="Zwiers L.-H."/>
            <person name="Turgeon B."/>
            <person name="Goodwin S."/>
            <person name="Spatafora J."/>
            <person name="Crous P."/>
            <person name="Grigoriev I."/>
        </authorList>
    </citation>
    <scope>NUCLEOTIDE SEQUENCE</scope>
    <source>
        <strain evidence="3">CBS 175.79</strain>
    </source>
</reference>
<sequence length="501" mass="57290">MVHFQGNSYKAHTSCITEDQKYQGKLYKEKKKPPQYQKKDSQQNDSQALVPRNAYVEDANDADAGAVAVVNAPPRAPTPPPASRSLGYEHREPAALPDVNVFDFLDPSATPTVSRMEVAPESHMIEDSVPPPYEEKDKEVSITDVMKYQVADDDDNDFKTDGFAYGNEPIRPTSERYDSAYNVREQAPNPDYTTPAPKSKHSRTKSRDKDLDTVSKKTDRKRKRNSPAELDMSLVHAQQEREMIMSDAPPMLHSGLTGGLNRLLARPEFPPSPDYSGDYVEASPLSPLKRARQVPSKAFARAQREWDLQQEKDRKAEVKEELAREKEERKERERGRDRERKERKEHKASSALVKIKPKKRRDDSARKPRDSDRRRRRQYSSSVSPTREPKTVKAIEYHRSGSRSPGLENGNGALIVRKNGELAPVKTEEEARADLFMSFINKGPDSERGMSVNKALKRYHRERYDRGDEKIDEEKELWKSLRLKKNDRGEIVLFFAPTTEA</sequence>
<evidence type="ECO:0000259" key="2">
    <source>
        <dbReference type="Pfam" id="PF08790"/>
    </source>
</evidence>
<name>A0A6A5XU05_9PLEO</name>
<dbReference type="RefSeq" id="XP_033384063.1">
    <property type="nucleotide sequence ID" value="XM_033531941.1"/>
</dbReference>
<keyword evidence="4" id="KW-1185">Reference proteome</keyword>
<protein>
    <recommendedName>
        <fullName evidence="2">Zinc finger C2H2 LYAR-type domain-containing protein</fullName>
    </recommendedName>
</protein>
<dbReference type="Proteomes" id="UP000799778">
    <property type="component" value="Unassembled WGS sequence"/>
</dbReference>
<feature type="compositionally biased region" description="Basic and acidic residues" evidence="1">
    <location>
        <begin position="387"/>
        <end position="399"/>
    </location>
</feature>
<dbReference type="GeneID" id="54289338"/>
<feature type="compositionally biased region" description="Basic and acidic residues" evidence="1">
    <location>
        <begin position="302"/>
        <end position="348"/>
    </location>
</feature>
<dbReference type="AlphaFoldDB" id="A0A6A5XU05"/>
<feature type="region of interest" description="Disordered" evidence="1">
    <location>
        <begin position="114"/>
        <end position="140"/>
    </location>
</feature>
<dbReference type="InterPro" id="IPR014898">
    <property type="entry name" value="Znf_C2H2_LYAR"/>
</dbReference>
<evidence type="ECO:0000313" key="3">
    <source>
        <dbReference type="EMBL" id="KAF2015724.1"/>
    </source>
</evidence>
<organism evidence="3 4">
    <name type="scientific">Aaosphaeria arxii CBS 175.79</name>
    <dbReference type="NCBI Taxonomy" id="1450172"/>
    <lineage>
        <taxon>Eukaryota</taxon>
        <taxon>Fungi</taxon>
        <taxon>Dikarya</taxon>
        <taxon>Ascomycota</taxon>
        <taxon>Pezizomycotina</taxon>
        <taxon>Dothideomycetes</taxon>
        <taxon>Pleosporomycetidae</taxon>
        <taxon>Pleosporales</taxon>
        <taxon>Pleosporales incertae sedis</taxon>
        <taxon>Aaosphaeria</taxon>
    </lineage>
</organism>
<feature type="region of interest" description="Disordered" evidence="1">
    <location>
        <begin position="152"/>
        <end position="412"/>
    </location>
</feature>
<dbReference type="Pfam" id="PF08790">
    <property type="entry name" value="zf-LYAR"/>
    <property type="match status" value="1"/>
</dbReference>
<dbReference type="EMBL" id="ML978069">
    <property type="protein sequence ID" value="KAF2015724.1"/>
    <property type="molecule type" value="Genomic_DNA"/>
</dbReference>
<feature type="region of interest" description="Disordered" evidence="1">
    <location>
        <begin position="20"/>
        <end position="61"/>
    </location>
</feature>
<evidence type="ECO:0000256" key="1">
    <source>
        <dbReference type="SAM" id="MobiDB-lite"/>
    </source>
</evidence>
<feature type="compositionally biased region" description="Basic and acidic residues" evidence="1">
    <location>
        <begin position="205"/>
        <end position="217"/>
    </location>
</feature>
<gene>
    <name evidence="3" type="ORF">BU24DRAFT_461957</name>
</gene>
<accession>A0A6A5XU05</accession>